<evidence type="ECO:0000256" key="1">
    <source>
        <dbReference type="ARBA" id="ARBA00006226"/>
    </source>
</evidence>
<dbReference type="InterPro" id="IPR035093">
    <property type="entry name" value="RelE/ParE_toxin_dom_sf"/>
</dbReference>
<dbReference type="AlphaFoldDB" id="A0A540VIV8"/>
<gene>
    <name evidence="3" type="ORF">FKY71_16520</name>
</gene>
<keyword evidence="2" id="KW-1277">Toxin-antitoxin system</keyword>
<evidence type="ECO:0000313" key="3">
    <source>
        <dbReference type="EMBL" id="TQE96687.1"/>
    </source>
</evidence>
<dbReference type="EMBL" id="VIFK01000337">
    <property type="protein sequence ID" value="TQE96687.1"/>
    <property type="molecule type" value="Genomic_DNA"/>
</dbReference>
<dbReference type="Gene3D" id="3.30.2310.20">
    <property type="entry name" value="RelE-like"/>
    <property type="match status" value="1"/>
</dbReference>
<protein>
    <submittedName>
        <fullName evidence="3">Type II toxin-antitoxin system RelE/ParE family toxin</fullName>
    </submittedName>
</protein>
<comment type="similarity">
    <text evidence="1">Belongs to the RelE toxin family.</text>
</comment>
<evidence type="ECO:0000256" key="2">
    <source>
        <dbReference type="ARBA" id="ARBA00022649"/>
    </source>
</evidence>
<accession>A0A540VIV8</accession>
<dbReference type="PANTHER" id="PTHR33755:SF6">
    <property type="entry name" value="PLASMID STABILIZATION SYSTEM PROTEIN"/>
    <property type="match status" value="1"/>
</dbReference>
<dbReference type="PANTHER" id="PTHR33755">
    <property type="entry name" value="TOXIN PARE1-RELATED"/>
    <property type="match status" value="1"/>
</dbReference>
<evidence type="ECO:0000313" key="4">
    <source>
        <dbReference type="Proteomes" id="UP000315400"/>
    </source>
</evidence>
<dbReference type="InterPro" id="IPR007712">
    <property type="entry name" value="RelE/ParE_toxin"/>
</dbReference>
<organism evidence="3 4">
    <name type="scientific">Spiribacter salinus</name>
    <dbReference type="NCBI Taxonomy" id="1335746"/>
    <lineage>
        <taxon>Bacteria</taxon>
        <taxon>Pseudomonadati</taxon>
        <taxon>Pseudomonadota</taxon>
        <taxon>Gammaproteobacteria</taxon>
        <taxon>Chromatiales</taxon>
        <taxon>Ectothiorhodospiraceae</taxon>
        <taxon>Spiribacter</taxon>
    </lineage>
</organism>
<name>A0A540VIV8_9GAMM</name>
<dbReference type="Proteomes" id="UP000315400">
    <property type="component" value="Unassembled WGS sequence"/>
</dbReference>
<dbReference type="Pfam" id="PF05016">
    <property type="entry name" value="ParE_toxin"/>
    <property type="match status" value="1"/>
</dbReference>
<comment type="caution">
    <text evidence="3">The sequence shown here is derived from an EMBL/GenBank/DDBJ whole genome shotgun (WGS) entry which is preliminary data.</text>
</comment>
<dbReference type="InterPro" id="IPR051803">
    <property type="entry name" value="TA_system_RelE-like_toxin"/>
</dbReference>
<sequence length="147" mass="15977">MSRPVRWSNDALADLAEQVAYIATDNPVAARRVADALDKTALALGDMPIGRPGRVTGTYEKSVTGLSYIIAYAITQTGGAEEIAIVRVIHTSRDWSAEERGCHQARGRAWLAQSLTVRRPVMSHQRHQVLGVCIQGMAMVTMCFAPA</sequence>
<reference evidence="3 4" key="1">
    <citation type="submission" date="2019-06" db="EMBL/GenBank/DDBJ databases">
        <title>Metagenome assembled Genome of Spiribacter salinus SL48-SHIP from the microbial mat of Salt Lake 48 (Novosibirsk region, Russia).</title>
        <authorList>
            <person name="Shipova A."/>
            <person name="Rozanov A.S."/>
            <person name="Bryanskaya A.V."/>
            <person name="Peltek S.E."/>
        </authorList>
    </citation>
    <scope>NUCLEOTIDE SEQUENCE [LARGE SCALE GENOMIC DNA]</scope>
    <source>
        <strain evidence="3">SL48-SHIP-2</strain>
    </source>
</reference>
<proteinExistence type="inferred from homology"/>